<keyword evidence="1" id="KW-0812">Transmembrane</keyword>
<dbReference type="PATRIC" id="fig|1035195.3.peg.1607"/>
<keyword evidence="3" id="KW-1185">Reference proteome</keyword>
<dbReference type="AlphaFoldDB" id="L1ME63"/>
<comment type="caution">
    <text evidence="2">The sequence shown here is derived from an EMBL/GenBank/DDBJ whole genome shotgun (WGS) entry which is preliminary data.</text>
</comment>
<dbReference type="Proteomes" id="UP000010445">
    <property type="component" value="Unassembled WGS sequence"/>
</dbReference>
<evidence type="ECO:0000313" key="2">
    <source>
        <dbReference type="EMBL" id="EKX89532.1"/>
    </source>
</evidence>
<evidence type="ECO:0000313" key="3">
    <source>
        <dbReference type="Proteomes" id="UP000010445"/>
    </source>
</evidence>
<keyword evidence="1" id="KW-0472">Membrane</keyword>
<dbReference type="HOGENOM" id="CLU_614979_0_0_11"/>
<evidence type="ECO:0000256" key="1">
    <source>
        <dbReference type="SAM" id="Phobius"/>
    </source>
</evidence>
<proteinExistence type="predicted"/>
<dbReference type="EMBL" id="AMEM01000023">
    <property type="protein sequence ID" value="EKX89532.1"/>
    <property type="molecule type" value="Genomic_DNA"/>
</dbReference>
<gene>
    <name evidence="2" type="ORF">HMPREF9997_01775</name>
</gene>
<dbReference type="RefSeq" id="WP_006064003.1">
    <property type="nucleotide sequence ID" value="NZ_KB290831.1"/>
</dbReference>
<sequence length="445" mass="47071">MQVFDSIRHTMLVRRVAALCVVFALVALSCRPFLAQAQAGATRGDRSGEFGTSVTVVPSAEGKMPAVRFDWVVPAGTQLIPGDNVTISLPDWLEPVRMVQQDQPNVRCASTQASTAVTCTFIDVSTPSADILGSVEVPVAVKTANDSAPVRWGGRAFDLRKELATNHINQAIPTIPPADIVEAAHQQPNGRWDVIASARQSRSGRIVVESSKADQGFVEVRRRDAGAAYGRGTWEDAASTRCQLGGDLHAQQLGCAQRVFLADSTGETYFAGAAGERVSVRSMAGALTVVIDNPVRGAAYRVQFASSLPDPVIYVNGVDVSAPAVSSVRPTASTGSATISQVRRGTWYHSLLAAVQLIPWAFDVLVPHHESTEPSIRVTPVTSSELTASLADTDIATSTETVDRSYAANTGASIVGLVLLSLLVILGGTAFVLRGRSTKGELLAK</sequence>
<accession>L1ME63</accession>
<feature type="transmembrane region" description="Helical" evidence="1">
    <location>
        <begin position="414"/>
        <end position="433"/>
    </location>
</feature>
<organism evidence="2 3">
    <name type="scientific">Corynebacterium durum F0235</name>
    <dbReference type="NCBI Taxonomy" id="1035195"/>
    <lineage>
        <taxon>Bacteria</taxon>
        <taxon>Bacillati</taxon>
        <taxon>Actinomycetota</taxon>
        <taxon>Actinomycetes</taxon>
        <taxon>Mycobacteriales</taxon>
        <taxon>Corynebacteriaceae</taxon>
        <taxon>Corynebacterium</taxon>
    </lineage>
</organism>
<keyword evidence="1" id="KW-1133">Transmembrane helix</keyword>
<dbReference type="STRING" id="1035195.HMPREF9997_01775"/>
<reference evidence="2 3" key="1">
    <citation type="submission" date="2012-05" db="EMBL/GenBank/DDBJ databases">
        <authorList>
            <person name="Weinstock G."/>
            <person name="Sodergren E."/>
            <person name="Lobos E.A."/>
            <person name="Fulton L."/>
            <person name="Fulton R."/>
            <person name="Courtney L."/>
            <person name="Fronick C."/>
            <person name="O'Laughlin M."/>
            <person name="Godfrey J."/>
            <person name="Wilson R.M."/>
            <person name="Miner T."/>
            <person name="Farmer C."/>
            <person name="Delehaunty K."/>
            <person name="Cordes M."/>
            <person name="Minx P."/>
            <person name="Tomlinson C."/>
            <person name="Chen J."/>
            <person name="Wollam A."/>
            <person name="Pepin K.H."/>
            <person name="Bhonagiri V."/>
            <person name="Zhang X."/>
            <person name="Suruliraj S."/>
            <person name="Warren W."/>
            <person name="Mitreva M."/>
            <person name="Mardis E.R."/>
            <person name="Wilson R.K."/>
        </authorList>
    </citation>
    <scope>NUCLEOTIDE SEQUENCE [LARGE SCALE GENOMIC DNA]</scope>
    <source>
        <strain evidence="2 3">F0235</strain>
    </source>
</reference>
<name>L1ME63_9CORY</name>
<protein>
    <submittedName>
        <fullName evidence="2">Uncharacterized protein</fullName>
    </submittedName>
</protein>